<organism evidence="1 2">
    <name type="scientific">Saccharibacillus alkalitolerans</name>
    <dbReference type="NCBI Taxonomy" id="2705290"/>
    <lineage>
        <taxon>Bacteria</taxon>
        <taxon>Bacillati</taxon>
        <taxon>Bacillota</taxon>
        <taxon>Bacilli</taxon>
        <taxon>Bacillales</taxon>
        <taxon>Paenibacillaceae</taxon>
        <taxon>Saccharibacillus</taxon>
    </lineage>
</organism>
<name>A0ABX0F8J5_9BACL</name>
<accession>A0ABX0F8J5</accession>
<evidence type="ECO:0000313" key="1">
    <source>
        <dbReference type="EMBL" id="NGZ75903.1"/>
    </source>
</evidence>
<dbReference type="Proteomes" id="UP000800303">
    <property type="component" value="Unassembled WGS sequence"/>
</dbReference>
<proteinExistence type="predicted"/>
<sequence>MNDTYRELRSDADLLAAALLQVLVYVVDAHDTDEVVDFGGVVEAYTLLQVKINGEWHGRHDHSFRVDL</sequence>
<dbReference type="EMBL" id="JAAFGS010000003">
    <property type="protein sequence ID" value="NGZ75903.1"/>
    <property type="molecule type" value="Genomic_DNA"/>
</dbReference>
<protein>
    <submittedName>
        <fullName evidence="1">Uncharacterized protein</fullName>
    </submittedName>
</protein>
<gene>
    <name evidence="1" type="ORF">GYN08_11270</name>
</gene>
<comment type="caution">
    <text evidence="1">The sequence shown here is derived from an EMBL/GenBank/DDBJ whole genome shotgun (WGS) entry which is preliminary data.</text>
</comment>
<evidence type="ECO:0000313" key="2">
    <source>
        <dbReference type="Proteomes" id="UP000800303"/>
    </source>
</evidence>
<keyword evidence="2" id="KW-1185">Reference proteome</keyword>
<dbReference type="RefSeq" id="WP_166274297.1">
    <property type="nucleotide sequence ID" value="NZ_JAAFGS010000003.1"/>
</dbReference>
<reference evidence="1 2" key="1">
    <citation type="submission" date="2020-01" db="EMBL/GenBank/DDBJ databases">
        <title>Polyphasic characterisation and genomic insights into a novel alkali tolerant bacterium VR-M41.</title>
        <authorList>
            <person name="Vemuluri V.R."/>
        </authorList>
    </citation>
    <scope>NUCLEOTIDE SEQUENCE [LARGE SCALE GENOMIC DNA]</scope>
    <source>
        <strain evidence="1 2">VR-M41</strain>
    </source>
</reference>